<dbReference type="GeneID" id="89997551"/>
<evidence type="ECO:0000313" key="1">
    <source>
        <dbReference type="EMBL" id="KAK5943097.1"/>
    </source>
</evidence>
<organism evidence="1 2">
    <name type="scientific">Knufia obscura</name>
    <dbReference type="NCBI Taxonomy" id="1635080"/>
    <lineage>
        <taxon>Eukaryota</taxon>
        <taxon>Fungi</taxon>
        <taxon>Dikarya</taxon>
        <taxon>Ascomycota</taxon>
        <taxon>Pezizomycotina</taxon>
        <taxon>Eurotiomycetes</taxon>
        <taxon>Chaetothyriomycetidae</taxon>
        <taxon>Chaetothyriales</taxon>
        <taxon>Trichomeriaceae</taxon>
        <taxon>Knufia</taxon>
    </lineage>
</organism>
<reference evidence="1 2" key="1">
    <citation type="journal article" date="2023" name="Res Sq">
        <title>Genomic and morphological characterization of Knufia obscura isolated from the Mars 2020 spacecraft assembly facility.</title>
        <authorList>
            <person name="Chander A.M."/>
            <person name="Teixeira M.M."/>
            <person name="Singh N.K."/>
            <person name="Williams M.P."/>
            <person name="Parker C.W."/>
            <person name="Leo P."/>
            <person name="Stajich J.E."/>
            <person name="Torok T."/>
            <person name="Tighe S."/>
            <person name="Mason C.E."/>
            <person name="Venkateswaran K."/>
        </authorList>
    </citation>
    <scope>NUCLEOTIDE SEQUENCE [LARGE SCALE GENOMIC DNA]</scope>
    <source>
        <strain evidence="1 2">CCFEE 5817</strain>
    </source>
</reference>
<proteinExistence type="predicted"/>
<sequence>MASTPYTPFFIPEQILATTTEYDQHQSILLQLPNEIILLIVERVRVPSFQVILALTCKRRANFLLKNRTKLSPWRGMRDKEGLYRLLVRFQQPTPILPKQVETKPSKRRRLLQFLRLTKRKPKPQVIPPSEPAPKFTPYIASTFRLCRACFRHFPRSEAYWREKGHRRYIAAHAGRLKNQSWCNENIRPYYLDRCPECGDDDYIAITNETYWQSLCRERADDSGRGRVCPELWERMARP</sequence>
<dbReference type="Proteomes" id="UP001334248">
    <property type="component" value="Unassembled WGS sequence"/>
</dbReference>
<keyword evidence="2" id="KW-1185">Reference proteome</keyword>
<comment type="caution">
    <text evidence="1">The sequence shown here is derived from an EMBL/GenBank/DDBJ whole genome shotgun (WGS) entry which is preliminary data.</text>
</comment>
<dbReference type="RefSeq" id="XP_064731187.1">
    <property type="nucleotide sequence ID" value="XM_064872529.1"/>
</dbReference>
<accession>A0ABR0RR29</accession>
<evidence type="ECO:0008006" key="3">
    <source>
        <dbReference type="Google" id="ProtNLM"/>
    </source>
</evidence>
<gene>
    <name evidence="1" type="ORF">PMZ80_004102</name>
</gene>
<protein>
    <recommendedName>
        <fullName evidence="3">F-box domain-containing protein</fullName>
    </recommendedName>
</protein>
<name>A0ABR0RR29_9EURO</name>
<evidence type="ECO:0000313" key="2">
    <source>
        <dbReference type="Proteomes" id="UP001334248"/>
    </source>
</evidence>
<dbReference type="EMBL" id="JAVHJV010000004">
    <property type="protein sequence ID" value="KAK5943097.1"/>
    <property type="molecule type" value="Genomic_DNA"/>
</dbReference>